<protein>
    <submittedName>
        <fullName evidence="1">Uncharacterized protein</fullName>
    </submittedName>
</protein>
<dbReference type="RefSeq" id="WP_125247972.1">
    <property type="nucleotide sequence ID" value="NZ_RSEB01000003.1"/>
</dbReference>
<proteinExistence type="predicted"/>
<name>A0A426UY20_9ACTN</name>
<dbReference type="EMBL" id="RSEB01000003">
    <property type="protein sequence ID" value="RRR99458.1"/>
    <property type="molecule type" value="Genomic_DNA"/>
</dbReference>
<organism evidence="1 2">
    <name type="scientific">Glycomyces terrestris</name>
    <dbReference type="NCBI Taxonomy" id="2493553"/>
    <lineage>
        <taxon>Bacteria</taxon>
        <taxon>Bacillati</taxon>
        <taxon>Actinomycetota</taxon>
        <taxon>Actinomycetes</taxon>
        <taxon>Glycomycetales</taxon>
        <taxon>Glycomycetaceae</taxon>
        <taxon>Glycomyces</taxon>
    </lineage>
</organism>
<reference evidence="1 2" key="1">
    <citation type="submission" date="2018-12" db="EMBL/GenBank/DDBJ databases">
        <title>Glycomyces sp. YIM 121974 draft genome.</title>
        <authorList>
            <person name="Li Q."/>
        </authorList>
    </citation>
    <scope>NUCLEOTIDE SEQUENCE [LARGE SCALE GENOMIC DNA]</scope>
    <source>
        <strain evidence="1 2">YIM 121974</strain>
    </source>
</reference>
<keyword evidence="2" id="KW-1185">Reference proteome</keyword>
<evidence type="ECO:0000313" key="2">
    <source>
        <dbReference type="Proteomes" id="UP000277256"/>
    </source>
</evidence>
<comment type="caution">
    <text evidence="1">The sequence shown here is derived from an EMBL/GenBank/DDBJ whole genome shotgun (WGS) entry which is preliminary data.</text>
</comment>
<sequence>MFKDEKILNREPRFGQLQSAQQAKTKYAEYHSATWQALEQLRSNSYGMLQKLDESIEANDASEDANVSEMRSYEGEL</sequence>
<dbReference type="AlphaFoldDB" id="A0A426UY20"/>
<accession>A0A426UY20</accession>
<dbReference type="Proteomes" id="UP000277256">
    <property type="component" value="Unassembled WGS sequence"/>
</dbReference>
<evidence type="ECO:0000313" key="1">
    <source>
        <dbReference type="EMBL" id="RRR99458.1"/>
    </source>
</evidence>
<gene>
    <name evidence="1" type="ORF">EIW28_12180</name>
</gene>